<dbReference type="Proteomes" id="UP000326565">
    <property type="component" value="Unassembled WGS sequence"/>
</dbReference>
<reference evidence="7 8" key="1">
    <citation type="submission" date="2019-04" db="EMBL/GenBank/DDBJ databases">
        <title>Friends and foes A comparative genomics study of 23 Aspergillus species from section Flavi.</title>
        <authorList>
            <consortium name="DOE Joint Genome Institute"/>
            <person name="Kjaerbolling I."/>
            <person name="Vesth T."/>
            <person name="Frisvad J.C."/>
            <person name="Nybo J.L."/>
            <person name="Theobald S."/>
            <person name="Kildgaard S."/>
            <person name="Isbrandt T."/>
            <person name="Kuo A."/>
            <person name="Sato A."/>
            <person name="Lyhne E.K."/>
            <person name="Kogle M.E."/>
            <person name="Wiebenga A."/>
            <person name="Kun R.S."/>
            <person name="Lubbers R.J."/>
            <person name="Makela M.R."/>
            <person name="Barry K."/>
            <person name="Chovatia M."/>
            <person name="Clum A."/>
            <person name="Daum C."/>
            <person name="Haridas S."/>
            <person name="He G."/>
            <person name="LaButti K."/>
            <person name="Lipzen A."/>
            <person name="Mondo S."/>
            <person name="Riley R."/>
            <person name="Salamov A."/>
            <person name="Simmons B.A."/>
            <person name="Magnuson J.K."/>
            <person name="Henrissat B."/>
            <person name="Mortensen U.H."/>
            <person name="Larsen T.O."/>
            <person name="Devries R.P."/>
            <person name="Grigoriev I.V."/>
            <person name="Machida M."/>
            <person name="Baker S.E."/>
            <person name="Andersen M.R."/>
        </authorList>
    </citation>
    <scope>NUCLEOTIDE SEQUENCE [LARGE SCALE GENOMIC DNA]</scope>
    <source>
        <strain evidence="7 8">CBS 151.66</strain>
    </source>
</reference>
<accession>A0A5N5XD32</accession>
<dbReference type="GO" id="GO:0046872">
    <property type="term" value="F:metal ion binding"/>
    <property type="evidence" value="ECO:0007669"/>
    <property type="project" value="UniProtKB-KW"/>
</dbReference>
<evidence type="ECO:0000313" key="8">
    <source>
        <dbReference type="Proteomes" id="UP000326565"/>
    </source>
</evidence>
<feature type="signal peptide" evidence="6">
    <location>
        <begin position="1"/>
        <end position="20"/>
    </location>
</feature>
<keyword evidence="2" id="KW-0862">Zinc</keyword>
<keyword evidence="1" id="KW-0479">Metal-binding</keyword>
<keyword evidence="6" id="KW-0732">Signal</keyword>
<dbReference type="PANTHER" id="PTHR47660">
    <property type="entry name" value="TRANSCRIPTION FACTOR WITH C2H2 AND ZN(2)-CYS(6) DNA BINDING DOMAIN (EUROFUNG)-RELATED-RELATED"/>
    <property type="match status" value="1"/>
</dbReference>
<evidence type="ECO:0000256" key="6">
    <source>
        <dbReference type="SAM" id="SignalP"/>
    </source>
</evidence>
<gene>
    <name evidence="7" type="ORF">BDV29DRAFT_165932</name>
</gene>
<dbReference type="PANTHER" id="PTHR47660:SF2">
    <property type="entry name" value="TRANSCRIPTION FACTOR WITH C2H2 AND ZN(2)-CYS(6) DNA BINDING DOMAIN (EUROFUNG)"/>
    <property type="match status" value="1"/>
</dbReference>
<evidence type="ECO:0000256" key="2">
    <source>
        <dbReference type="ARBA" id="ARBA00022833"/>
    </source>
</evidence>
<evidence type="ECO:0000256" key="5">
    <source>
        <dbReference type="ARBA" id="ARBA00023242"/>
    </source>
</evidence>
<dbReference type="EMBL" id="ML732156">
    <property type="protein sequence ID" value="KAB8078639.1"/>
    <property type="molecule type" value="Genomic_DNA"/>
</dbReference>
<name>A0A5N5XD32_9EURO</name>
<feature type="chain" id="PRO_5025053338" description="Transcription factor domain-containing protein" evidence="6">
    <location>
        <begin position="21"/>
        <end position="429"/>
    </location>
</feature>
<evidence type="ECO:0008006" key="9">
    <source>
        <dbReference type="Google" id="ProtNLM"/>
    </source>
</evidence>
<sequence>MLSRLILAHHMLYLVVVTEASICPTKSQMLYRYTLTAAQKLGLFFANLEQVSNVLSTAAEEHMRWKSWSRVESLKNLILGLILHDSSLSGIFSTSPVISADTLHLALPCDFDFYRARSEREWTQLNSQGLSNTAPTMKLSHNEYFLPDLPSRVHISCLYGPMCAIIIRLTTSYHRLILNSDLAREEQHQYIPWRIYSLDRRANMTTHVVVRFIQLYDTIIRNTNPNCVVIWHNLCLHLTTDIRLLERAAGREGPEAMQTARQAISVWAKTPAARRACLHAAQIFRTFSNWKPTDGTGFQPVRSLFQSALVLALYILVSPRLESAQDSEGFDLARIDIDWKAVGEEGLADGPQDQNEQSRTENPAVNFIRFGGPISLCGKAYFMGARHARRLVLDFASLLDEVGKHWMAKYPRLLYMIHDTILDVNVDAT</sequence>
<keyword evidence="3" id="KW-0805">Transcription regulation</keyword>
<dbReference type="AlphaFoldDB" id="A0A5N5XD32"/>
<keyword evidence="4" id="KW-0804">Transcription</keyword>
<proteinExistence type="predicted"/>
<keyword evidence="8" id="KW-1185">Reference proteome</keyword>
<protein>
    <recommendedName>
        <fullName evidence="9">Transcription factor domain-containing protein</fullName>
    </recommendedName>
</protein>
<evidence type="ECO:0000313" key="7">
    <source>
        <dbReference type="EMBL" id="KAB8078639.1"/>
    </source>
</evidence>
<dbReference type="OrthoDB" id="10018191at2759"/>
<evidence type="ECO:0000256" key="3">
    <source>
        <dbReference type="ARBA" id="ARBA00023015"/>
    </source>
</evidence>
<evidence type="ECO:0000256" key="4">
    <source>
        <dbReference type="ARBA" id="ARBA00023163"/>
    </source>
</evidence>
<keyword evidence="5" id="KW-0539">Nucleus</keyword>
<evidence type="ECO:0000256" key="1">
    <source>
        <dbReference type="ARBA" id="ARBA00022723"/>
    </source>
</evidence>
<organism evidence="7 8">
    <name type="scientific">Aspergillus leporis</name>
    <dbReference type="NCBI Taxonomy" id="41062"/>
    <lineage>
        <taxon>Eukaryota</taxon>
        <taxon>Fungi</taxon>
        <taxon>Dikarya</taxon>
        <taxon>Ascomycota</taxon>
        <taxon>Pezizomycotina</taxon>
        <taxon>Eurotiomycetes</taxon>
        <taxon>Eurotiomycetidae</taxon>
        <taxon>Eurotiales</taxon>
        <taxon>Aspergillaceae</taxon>
        <taxon>Aspergillus</taxon>
        <taxon>Aspergillus subgen. Circumdati</taxon>
    </lineage>
</organism>